<dbReference type="SMART" id="SM00834">
    <property type="entry name" value="CxxC_CXXC_SSSS"/>
    <property type="match status" value="1"/>
</dbReference>
<dbReference type="Pfam" id="PF09723">
    <property type="entry name" value="Zn_ribbon_8"/>
    <property type="match status" value="1"/>
</dbReference>
<feature type="compositionally biased region" description="Low complexity" evidence="1">
    <location>
        <begin position="74"/>
        <end position="110"/>
    </location>
</feature>
<dbReference type="InterPro" id="IPR013429">
    <property type="entry name" value="Regulatory_FmdB_Zinc_ribbon"/>
</dbReference>
<dbReference type="PANTHER" id="PTHR34404:SF2">
    <property type="entry name" value="CONSERVED SERINE RICH PROTEIN"/>
    <property type="match status" value="1"/>
</dbReference>
<sequence>MPLYEYRCKSCGHQFEKIQSFSAPEEKVCPVCGEEVERLISAPAIQFKGSGWYVNDYAAKPASGSSKSAESKGSDGASASKPDAGSSPASDAKPAASSGSSSATTASKSE</sequence>
<feature type="region of interest" description="Disordered" evidence="1">
    <location>
        <begin position="60"/>
        <end position="110"/>
    </location>
</feature>
<comment type="caution">
    <text evidence="3">The sequence shown here is derived from an EMBL/GenBank/DDBJ whole genome shotgun (WGS) entry which is preliminary data.</text>
</comment>
<evidence type="ECO:0000259" key="2">
    <source>
        <dbReference type="SMART" id="SM00834"/>
    </source>
</evidence>
<evidence type="ECO:0000313" key="3">
    <source>
        <dbReference type="EMBL" id="RFU16451.1"/>
    </source>
</evidence>
<keyword evidence="4" id="KW-1185">Reference proteome</keyword>
<organism evidence="3 4">
    <name type="scientific">Paracidobacterium acidisoli</name>
    <dbReference type="NCBI Taxonomy" id="2303751"/>
    <lineage>
        <taxon>Bacteria</taxon>
        <taxon>Pseudomonadati</taxon>
        <taxon>Acidobacteriota</taxon>
        <taxon>Terriglobia</taxon>
        <taxon>Terriglobales</taxon>
        <taxon>Acidobacteriaceae</taxon>
        <taxon>Paracidobacterium</taxon>
    </lineage>
</organism>
<name>A0A372INY5_9BACT</name>
<reference evidence="3 4" key="1">
    <citation type="submission" date="2018-08" db="EMBL/GenBank/DDBJ databases">
        <title>Acidipila sp. 4G-K13, an acidobacterium isolated from forest soil.</title>
        <authorList>
            <person name="Gao Z.-H."/>
            <person name="Qiu L.-H."/>
        </authorList>
    </citation>
    <scope>NUCLEOTIDE SEQUENCE [LARGE SCALE GENOMIC DNA]</scope>
    <source>
        <strain evidence="3 4">4G-K13</strain>
    </source>
</reference>
<dbReference type="PANTHER" id="PTHR34404">
    <property type="entry name" value="REGULATORY PROTEIN, FMDB FAMILY"/>
    <property type="match status" value="1"/>
</dbReference>
<evidence type="ECO:0000313" key="4">
    <source>
        <dbReference type="Proteomes" id="UP000264702"/>
    </source>
</evidence>
<feature type="domain" description="Putative regulatory protein FmdB zinc ribbon" evidence="2">
    <location>
        <begin position="1"/>
        <end position="41"/>
    </location>
</feature>
<evidence type="ECO:0000256" key="1">
    <source>
        <dbReference type="SAM" id="MobiDB-lite"/>
    </source>
</evidence>
<dbReference type="SUPFAM" id="SSF57802">
    <property type="entry name" value="Rubredoxin-like"/>
    <property type="match status" value="1"/>
</dbReference>
<dbReference type="AlphaFoldDB" id="A0A372INY5"/>
<dbReference type="RefSeq" id="WP_117300830.1">
    <property type="nucleotide sequence ID" value="NZ_QVQT02000004.1"/>
</dbReference>
<dbReference type="EMBL" id="QVQT01000004">
    <property type="protein sequence ID" value="RFU16451.1"/>
    <property type="molecule type" value="Genomic_DNA"/>
</dbReference>
<dbReference type="OrthoDB" id="9813321at2"/>
<dbReference type="NCBIfam" id="TIGR02605">
    <property type="entry name" value="CxxC_CxxC_SSSS"/>
    <property type="match status" value="1"/>
</dbReference>
<dbReference type="Proteomes" id="UP000264702">
    <property type="component" value="Unassembled WGS sequence"/>
</dbReference>
<proteinExistence type="predicted"/>
<protein>
    <submittedName>
        <fullName evidence="3">Zinc ribbon domain-containing protein</fullName>
    </submittedName>
</protein>
<gene>
    <name evidence="3" type="ORF">D0Y96_13825</name>
</gene>
<accession>A0A372INY5</accession>